<proteinExistence type="predicted"/>
<dbReference type="GO" id="GO:0016020">
    <property type="term" value="C:membrane"/>
    <property type="evidence" value="ECO:0007669"/>
    <property type="project" value="UniProtKB-SubCell"/>
</dbReference>
<feature type="transmembrane region" description="Helical" evidence="5">
    <location>
        <begin position="59"/>
        <end position="80"/>
    </location>
</feature>
<reference evidence="7" key="1">
    <citation type="submission" date="2025-08" db="UniProtKB">
        <authorList>
            <consortium name="RefSeq"/>
        </authorList>
    </citation>
    <scope>IDENTIFICATION</scope>
    <source>
        <tissue evidence="7">Whole body</tissue>
    </source>
</reference>
<dbReference type="RefSeq" id="XP_026493901.2">
    <property type="nucleotide sequence ID" value="XM_026638116.2"/>
</dbReference>
<protein>
    <submittedName>
        <fullName evidence="7">Organic solute transporter alpha-like protein</fullName>
    </submittedName>
</protein>
<dbReference type="SMART" id="SM01417">
    <property type="entry name" value="Solute_trans_a"/>
    <property type="match status" value="1"/>
</dbReference>
<dbReference type="InterPro" id="IPR005178">
    <property type="entry name" value="Ostalpha/TMEM184C"/>
</dbReference>
<evidence type="ECO:0000313" key="7">
    <source>
        <dbReference type="RefSeq" id="XP_026493901.2"/>
    </source>
</evidence>
<sequence>MDLLSAESSGQRVLAARHISAETSLPEVNNAINTTLLCHSYSLQPDFVSYLAVLKSNAWIIWSCGLVVVLTLCLLYILTLRSALRYWKESSTSLAIVLAVYPLVAAMALLTTILPRVRIIAEAITQEAVMVAMYHFYFLIIAECGGTNQLVRRSEGSQMETRVLPCCCWPCCILPRPQVQKRSLTWLRYLVLQMPVIQALLYLIVLILWAEDMMLYLNSFIYIQPFIAVSILSGVWGVIMCVRAAEATGSTPRPRFLALQLVLLIVKLQCGFAKIVPELFDLPCIMALHPSVFVNMIQNIIMIFEMLLLSIWAWRLYSVPPGKMADKVQHIVVAVLEDSLTSNEKIKEADTCSSRTNIKRDE</sequence>
<keyword evidence="3 5" id="KW-1133">Transmembrane helix</keyword>
<keyword evidence="2 5" id="KW-0812">Transmembrane</keyword>
<evidence type="ECO:0000256" key="5">
    <source>
        <dbReference type="SAM" id="Phobius"/>
    </source>
</evidence>
<dbReference type="Pfam" id="PF03619">
    <property type="entry name" value="Solute_trans_a"/>
    <property type="match status" value="1"/>
</dbReference>
<name>A0A8B8ICE0_VANTA</name>
<feature type="transmembrane region" description="Helical" evidence="5">
    <location>
        <begin position="92"/>
        <end position="114"/>
    </location>
</feature>
<accession>A0A8B8ICE0</accession>
<dbReference type="GeneID" id="113399083"/>
<dbReference type="OrthoDB" id="5832279at2759"/>
<evidence type="ECO:0000256" key="1">
    <source>
        <dbReference type="ARBA" id="ARBA00004141"/>
    </source>
</evidence>
<dbReference type="AlphaFoldDB" id="A0A8B8ICE0"/>
<keyword evidence="6" id="KW-1185">Reference proteome</keyword>
<keyword evidence="4 5" id="KW-0472">Membrane</keyword>
<dbReference type="PANTHER" id="PTHR23423">
    <property type="entry name" value="ORGANIC SOLUTE TRANSPORTER-RELATED"/>
    <property type="match status" value="1"/>
</dbReference>
<organism evidence="6 7">
    <name type="scientific">Vanessa tameamea</name>
    <name type="common">Kamehameha butterfly</name>
    <dbReference type="NCBI Taxonomy" id="334116"/>
    <lineage>
        <taxon>Eukaryota</taxon>
        <taxon>Metazoa</taxon>
        <taxon>Ecdysozoa</taxon>
        <taxon>Arthropoda</taxon>
        <taxon>Hexapoda</taxon>
        <taxon>Insecta</taxon>
        <taxon>Pterygota</taxon>
        <taxon>Neoptera</taxon>
        <taxon>Endopterygota</taxon>
        <taxon>Lepidoptera</taxon>
        <taxon>Glossata</taxon>
        <taxon>Ditrysia</taxon>
        <taxon>Papilionoidea</taxon>
        <taxon>Nymphalidae</taxon>
        <taxon>Nymphalinae</taxon>
        <taxon>Vanessa</taxon>
    </lineage>
</organism>
<feature type="transmembrane region" description="Helical" evidence="5">
    <location>
        <begin position="186"/>
        <end position="209"/>
    </location>
</feature>
<evidence type="ECO:0000256" key="3">
    <source>
        <dbReference type="ARBA" id="ARBA00022989"/>
    </source>
</evidence>
<feature type="transmembrane region" description="Helical" evidence="5">
    <location>
        <begin position="296"/>
        <end position="317"/>
    </location>
</feature>
<gene>
    <name evidence="7" type="primary">LOC113399083</name>
</gene>
<evidence type="ECO:0000313" key="6">
    <source>
        <dbReference type="Proteomes" id="UP001652626"/>
    </source>
</evidence>
<dbReference type="Proteomes" id="UP001652626">
    <property type="component" value="Chromosome 15"/>
</dbReference>
<evidence type="ECO:0000256" key="4">
    <source>
        <dbReference type="ARBA" id="ARBA00023136"/>
    </source>
</evidence>
<feature type="transmembrane region" description="Helical" evidence="5">
    <location>
        <begin position="221"/>
        <end position="244"/>
    </location>
</feature>
<dbReference type="OMA" id="CLPMVIP"/>
<feature type="transmembrane region" description="Helical" evidence="5">
    <location>
        <begin position="134"/>
        <end position="151"/>
    </location>
</feature>
<feature type="transmembrane region" description="Helical" evidence="5">
    <location>
        <begin position="256"/>
        <end position="276"/>
    </location>
</feature>
<evidence type="ECO:0000256" key="2">
    <source>
        <dbReference type="ARBA" id="ARBA00022692"/>
    </source>
</evidence>
<comment type="subcellular location">
    <subcellularLocation>
        <location evidence="1">Membrane</location>
        <topology evidence="1">Multi-pass membrane protein</topology>
    </subcellularLocation>
</comment>